<dbReference type="EMBL" id="LAZR01001352">
    <property type="protein sequence ID" value="KKN46048.1"/>
    <property type="molecule type" value="Genomic_DNA"/>
</dbReference>
<sequence>MIEIQPNPYTGGKRLVVVGTLGNPETVTQRHLDMLDGDARSSHLERFIADGLDLTGFDLRDVTTLDGTIANSNLYGAASTYWYSRGCTFPGTDIPQDASSLHHDFALALIRTYLAEHPTLIRKMRDALQSIDTNISDYAGSWDDSIEALIRVLGLNEAEVIDILTKAFSRHPRMMTRLGKVMTGRTWKPEKYQFPWPVWRDAARVRAQLTNPNDRLEAQLLLDGDLDLVAPRHYVFQWEPDPYLFTVDNPRIWGWWEKSKA</sequence>
<gene>
    <name evidence="1" type="ORF">LCGC14_0676670</name>
</gene>
<organism evidence="1">
    <name type="scientific">marine sediment metagenome</name>
    <dbReference type="NCBI Taxonomy" id="412755"/>
    <lineage>
        <taxon>unclassified sequences</taxon>
        <taxon>metagenomes</taxon>
        <taxon>ecological metagenomes</taxon>
    </lineage>
</organism>
<name>A0A0F9TXB3_9ZZZZ</name>
<protein>
    <submittedName>
        <fullName evidence="1">Uncharacterized protein</fullName>
    </submittedName>
</protein>
<evidence type="ECO:0000313" key="1">
    <source>
        <dbReference type="EMBL" id="KKN46048.1"/>
    </source>
</evidence>
<reference evidence="1" key="1">
    <citation type="journal article" date="2015" name="Nature">
        <title>Complex archaea that bridge the gap between prokaryotes and eukaryotes.</title>
        <authorList>
            <person name="Spang A."/>
            <person name="Saw J.H."/>
            <person name="Jorgensen S.L."/>
            <person name="Zaremba-Niedzwiedzka K."/>
            <person name="Martijn J."/>
            <person name="Lind A.E."/>
            <person name="van Eijk R."/>
            <person name="Schleper C."/>
            <person name="Guy L."/>
            <person name="Ettema T.J."/>
        </authorList>
    </citation>
    <scope>NUCLEOTIDE SEQUENCE</scope>
</reference>
<proteinExistence type="predicted"/>
<comment type="caution">
    <text evidence="1">The sequence shown here is derived from an EMBL/GenBank/DDBJ whole genome shotgun (WGS) entry which is preliminary data.</text>
</comment>
<accession>A0A0F9TXB3</accession>
<dbReference type="AlphaFoldDB" id="A0A0F9TXB3"/>